<dbReference type="Proteomes" id="UP000597762">
    <property type="component" value="Unassembled WGS sequence"/>
</dbReference>
<dbReference type="PANTHER" id="PTHR13539:SF3">
    <property type="entry name" value="CALMODULIN-LYSINE N-METHYLTRANSFERASE"/>
    <property type="match status" value="1"/>
</dbReference>
<organism evidence="9 10">
    <name type="scientific">Acanthosepion pharaonis</name>
    <name type="common">Pharaoh cuttlefish</name>
    <name type="synonym">Sepia pharaonis</name>
    <dbReference type="NCBI Taxonomy" id="158019"/>
    <lineage>
        <taxon>Eukaryota</taxon>
        <taxon>Metazoa</taxon>
        <taxon>Spiralia</taxon>
        <taxon>Lophotrochozoa</taxon>
        <taxon>Mollusca</taxon>
        <taxon>Cephalopoda</taxon>
        <taxon>Coleoidea</taxon>
        <taxon>Decapodiformes</taxon>
        <taxon>Sepiida</taxon>
        <taxon>Sepiina</taxon>
        <taxon>Sepiidae</taxon>
        <taxon>Acanthosepion</taxon>
    </lineage>
</organism>
<comment type="caution">
    <text evidence="9">The sequence shown here is derived from an EMBL/GenBank/DDBJ whole genome shotgun (WGS) entry which is preliminary data.</text>
</comment>
<dbReference type="SUPFAM" id="SSF53335">
    <property type="entry name" value="S-adenosyl-L-methionine-dependent methyltransferases"/>
    <property type="match status" value="1"/>
</dbReference>
<evidence type="ECO:0000256" key="7">
    <source>
        <dbReference type="ARBA" id="ARBA00022679"/>
    </source>
</evidence>
<evidence type="ECO:0000313" key="10">
    <source>
        <dbReference type="Proteomes" id="UP000597762"/>
    </source>
</evidence>
<dbReference type="Pfam" id="PF10294">
    <property type="entry name" value="Methyltransf_16"/>
    <property type="match status" value="1"/>
</dbReference>
<dbReference type="InterPro" id="IPR019410">
    <property type="entry name" value="Methyltransf_16"/>
</dbReference>
<evidence type="ECO:0000256" key="6">
    <source>
        <dbReference type="ARBA" id="ARBA00022603"/>
    </source>
</evidence>
<sequence>MLGYEYSFHSLISVSYSQVLGGKKKTNSLNLSPVSVRRFNSFSLLKNKPIVDNVPSETDATWHEYTCPGGSKNLSINIRLLPKEVSFDSIFGFNNTGNVCIWPSEEVLAYYCLKHSNMFSGKRICELGGGMTCLAGICVAAASNATHVQLTDGNENSVKNVHHIVKHNRARNIFGNTDIHARCLRWGTDLDSCKHLEKFDYILSADCLFFEEGRMDLIDTIDFLLKPGGEALVFAPTRKNSFNEFLQLASSVFFCSVVEKYDDVVWKSHLEMLSQSSGVYEKDLHYPMLLLLQKTEAPTE</sequence>
<keyword evidence="6 9" id="KW-0489">Methyltransferase</keyword>
<comment type="subcellular location">
    <subcellularLocation>
        <location evidence="2">Cytoplasm</location>
    </subcellularLocation>
    <subcellularLocation>
        <location evidence="1">Nucleus</location>
    </subcellularLocation>
</comment>
<evidence type="ECO:0000256" key="3">
    <source>
        <dbReference type="ARBA" id="ARBA00011914"/>
    </source>
</evidence>
<keyword evidence="7 9" id="KW-0808">Transferase</keyword>
<dbReference type="CDD" id="cd02440">
    <property type="entry name" value="AdoMet_MTases"/>
    <property type="match status" value="1"/>
</dbReference>
<evidence type="ECO:0000256" key="4">
    <source>
        <dbReference type="ARBA" id="ARBA00020594"/>
    </source>
</evidence>
<dbReference type="GO" id="GO:0005634">
    <property type="term" value="C:nucleus"/>
    <property type="evidence" value="ECO:0007669"/>
    <property type="project" value="UniProtKB-SubCell"/>
</dbReference>
<proteinExistence type="predicted"/>
<evidence type="ECO:0000256" key="8">
    <source>
        <dbReference type="ARBA" id="ARBA00023242"/>
    </source>
</evidence>
<dbReference type="EC" id="2.1.1.60" evidence="3"/>
<dbReference type="InterPro" id="IPR029063">
    <property type="entry name" value="SAM-dependent_MTases_sf"/>
</dbReference>
<keyword evidence="5" id="KW-0963">Cytoplasm</keyword>
<evidence type="ECO:0000313" key="9">
    <source>
        <dbReference type="EMBL" id="CAE1318208.1"/>
    </source>
</evidence>
<dbReference type="AlphaFoldDB" id="A0A812E7T6"/>
<dbReference type="GO" id="GO:0005737">
    <property type="term" value="C:cytoplasm"/>
    <property type="evidence" value="ECO:0007669"/>
    <property type="project" value="UniProtKB-SubCell"/>
</dbReference>
<accession>A0A812E7T6</accession>
<dbReference type="GO" id="GO:0018025">
    <property type="term" value="F:calmodulin-lysine N-methyltransferase activity"/>
    <property type="evidence" value="ECO:0007669"/>
    <property type="project" value="UniProtKB-EC"/>
</dbReference>
<keyword evidence="8" id="KW-0539">Nucleus</keyword>
<gene>
    <name evidence="9" type="ORF">SPHA_68722</name>
</gene>
<evidence type="ECO:0000256" key="5">
    <source>
        <dbReference type="ARBA" id="ARBA00022490"/>
    </source>
</evidence>
<protein>
    <recommendedName>
        <fullName evidence="4">Calmodulin-lysine N-methyltransferase</fullName>
        <ecNumber evidence="3">2.1.1.60</ecNumber>
    </recommendedName>
</protein>
<name>A0A812E7T6_ACAPH</name>
<dbReference type="PANTHER" id="PTHR13539">
    <property type="entry name" value="CALMODULIN-LYSINE N-METHYLTRANSFERASE"/>
    <property type="match status" value="1"/>
</dbReference>
<dbReference type="Gene3D" id="3.40.50.150">
    <property type="entry name" value="Vaccinia Virus protein VP39"/>
    <property type="match status" value="1"/>
</dbReference>
<dbReference type="OrthoDB" id="413520at2759"/>
<dbReference type="EMBL" id="CAHIKZ030005012">
    <property type="protein sequence ID" value="CAE1318208.1"/>
    <property type="molecule type" value="Genomic_DNA"/>
</dbReference>
<dbReference type="GO" id="GO:0032259">
    <property type="term" value="P:methylation"/>
    <property type="evidence" value="ECO:0007669"/>
    <property type="project" value="UniProtKB-KW"/>
</dbReference>
<reference evidence="9" key="1">
    <citation type="submission" date="2021-01" db="EMBL/GenBank/DDBJ databases">
        <authorList>
            <person name="Li R."/>
            <person name="Bekaert M."/>
        </authorList>
    </citation>
    <scope>NUCLEOTIDE SEQUENCE</scope>
    <source>
        <strain evidence="9">Farmed</strain>
    </source>
</reference>
<dbReference type="InterPro" id="IPR025800">
    <property type="entry name" value="CaM-Lys-N-MeTrfase"/>
</dbReference>
<keyword evidence="10" id="KW-1185">Reference proteome</keyword>
<evidence type="ECO:0000256" key="1">
    <source>
        <dbReference type="ARBA" id="ARBA00004123"/>
    </source>
</evidence>
<evidence type="ECO:0000256" key="2">
    <source>
        <dbReference type="ARBA" id="ARBA00004496"/>
    </source>
</evidence>